<dbReference type="PROSITE" id="PS50048">
    <property type="entry name" value="ZN2_CY6_FUNGAL_2"/>
    <property type="match status" value="1"/>
</dbReference>
<accession>A0ABY6TQS1</accession>
<feature type="compositionally biased region" description="Polar residues" evidence="5">
    <location>
        <begin position="378"/>
        <end position="394"/>
    </location>
</feature>
<dbReference type="PANTHER" id="PTHR46910:SF3">
    <property type="entry name" value="HALOTOLERANCE PROTEIN 9-RELATED"/>
    <property type="match status" value="1"/>
</dbReference>
<reference evidence="7 8" key="1">
    <citation type="submission" date="2019-06" db="EMBL/GenBank/DDBJ databases">
        <authorList>
            <person name="Broberg M."/>
        </authorList>
    </citation>
    <scope>NUCLEOTIDE SEQUENCE [LARGE SCALE GENOMIC DNA]</scope>
</reference>
<feature type="compositionally biased region" description="Basic and acidic residues" evidence="5">
    <location>
        <begin position="404"/>
        <end position="413"/>
    </location>
</feature>
<dbReference type="PANTHER" id="PTHR46910">
    <property type="entry name" value="TRANSCRIPTION FACTOR PDR1"/>
    <property type="match status" value="1"/>
</dbReference>
<dbReference type="CDD" id="cd00067">
    <property type="entry name" value="GAL4"/>
    <property type="match status" value="1"/>
</dbReference>
<dbReference type="EMBL" id="CABFNS010000316">
    <property type="protein sequence ID" value="VUC20961.1"/>
    <property type="molecule type" value="Genomic_DNA"/>
</dbReference>
<protein>
    <recommendedName>
        <fullName evidence="6">Zn(2)-C6 fungal-type domain-containing protein</fullName>
    </recommendedName>
</protein>
<evidence type="ECO:0000259" key="6">
    <source>
        <dbReference type="PROSITE" id="PS50048"/>
    </source>
</evidence>
<dbReference type="PROSITE" id="PS00463">
    <property type="entry name" value="ZN2_CY6_FUNGAL_1"/>
    <property type="match status" value="1"/>
</dbReference>
<keyword evidence="8" id="KW-1185">Reference proteome</keyword>
<evidence type="ECO:0000256" key="5">
    <source>
        <dbReference type="SAM" id="MobiDB-lite"/>
    </source>
</evidence>
<comment type="subcellular location">
    <subcellularLocation>
        <location evidence="1">Nucleus</location>
    </subcellularLocation>
</comment>
<keyword evidence="4" id="KW-0539">Nucleus</keyword>
<evidence type="ECO:0000313" key="8">
    <source>
        <dbReference type="Proteomes" id="UP000766486"/>
    </source>
</evidence>
<evidence type="ECO:0000256" key="2">
    <source>
        <dbReference type="ARBA" id="ARBA00022723"/>
    </source>
</evidence>
<feature type="region of interest" description="Disordered" evidence="5">
    <location>
        <begin position="377"/>
        <end position="413"/>
    </location>
</feature>
<dbReference type="InterPro" id="IPR036864">
    <property type="entry name" value="Zn2-C6_fun-type_DNA-bd_sf"/>
</dbReference>
<keyword evidence="2" id="KW-0479">Metal-binding</keyword>
<organism evidence="7 8">
    <name type="scientific">Bionectria ochroleuca</name>
    <name type="common">Gliocladium roseum</name>
    <dbReference type="NCBI Taxonomy" id="29856"/>
    <lineage>
        <taxon>Eukaryota</taxon>
        <taxon>Fungi</taxon>
        <taxon>Dikarya</taxon>
        <taxon>Ascomycota</taxon>
        <taxon>Pezizomycotina</taxon>
        <taxon>Sordariomycetes</taxon>
        <taxon>Hypocreomycetidae</taxon>
        <taxon>Hypocreales</taxon>
        <taxon>Bionectriaceae</taxon>
        <taxon>Clonostachys</taxon>
    </lineage>
</organism>
<comment type="caution">
    <text evidence="7">The sequence shown here is derived from an EMBL/GenBank/DDBJ whole genome shotgun (WGS) entry which is preliminary data.</text>
</comment>
<sequence length="413" mass="44157">MVNRNTIQPSHFHFTPFQSTYHPPYAAPEAHNVTDESSTNRKRIAVACGRCRKRKIRCSGDNGTGEPCLNCRNAGVSPCQFLRVSSLETNMKDNGRSSSFPYEGYSRSYHTRCAEEARARLASQAAGTLPSMYQESGSPTWPHDTICTTSYRSGESSPDKTCPWSSGGFFAALPEQEAGTPSNYNGMYAQTQDIRCQLASFEMAPMKHFSHLNTDPSSYTFTQSPALATSASLVDRNVGSGTHYPVNTVPHGLLPSLMTEKLHLNDTASSTDQHIGTKAEPMGPLGGISTYTKSSPSPTSSLHALTPTTSYGSYTASPGSTYSGIIPGAQADSHHSYNGLPGASSSLPTQFPPPPTSTYVYTDMSATAAAIAAGGNRRLTQASSSPTGQFQGQQDAFADSFSGAERKPPTMDH</sequence>
<evidence type="ECO:0000256" key="3">
    <source>
        <dbReference type="ARBA" id="ARBA00023125"/>
    </source>
</evidence>
<feature type="domain" description="Zn(2)-C6 fungal-type" evidence="6">
    <location>
        <begin position="47"/>
        <end position="81"/>
    </location>
</feature>
<keyword evidence="3" id="KW-0238">DNA-binding</keyword>
<dbReference type="SMART" id="SM00066">
    <property type="entry name" value="GAL4"/>
    <property type="match status" value="1"/>
</dbReference>
<dbReference type="SUPFAM" id="SSF57701">
    <property type="entry name" value="Zn2/Cys6 DNA-binding domain"/>
    <property type="match status" value="1"/>
</dbReference>
<dbReference type="InterPro" id="IPR050987">
    <property type="entry name" value="AtrR-like"/>
</dbReference>
<gene>
    <name evidence="7" type="ORF">CLO192961_LOCUS37006</name>
</gene>
<evidence type="ECO:0000256" key="4">
    <source>
        <dbReference type="ARBA" id="ARBA00023242"/>
    </source>
</evidence>
<name>A0ABY6TQS1_BIOOC</name>
<proteinExistence type="predicted"/>
<evidence type="ECO:0000256" key="1">
    <source>
        <dbReference type="ARBA" id="ARBA00004123"/>
    </source>
</evidence>
<dbReference type="Pfam" id="PF00172">
    <property type="entry name" value="Zn_clus"/>
    <property type="match status" value="1"/>
</dbReference>
<dbReference type="InterPro" id="IPR001138">
    <property type="entry name" value="Zn2Cys6_DnaBD"/>
</dbReference>
<dbReference type="Gene3D" id="4.10.240.10">
    <property type="entry name" value="Zn(2)-C6 fungal-type DNA-binding domain"/>
    <property type="match status" value="1"/>
</dbReference>
<dbReference type="Proteomes" id="UP000766486">
    <property type="component" value="Unassembled WGS sequence"/>
</dbReference>
<evidence type="ECO:0000313" key="7">
    <source>
        <dbReference type="EMBL" id="VUC20961.1"/>
    </source>
</evidence>